<dbReference type="SUPFAM" id="SSF52540">
    <property type="entry name" value="P-loop containing nucleoside triphosphate hydrolases"/>
    <property type="match status" value="1"/>
</dbReference>
<dbReference type="STRING" id="1470434.AZF00_01180"/>
<evidence type="ECO:0000313" key="19">
    <source>
        <dbReference type="EMBL" id="AMO66996.1"/>
    </source>
</evidence>
<name>A0A127M194_9GAMM</name>
<keyword evidence="6 15" id="KW-0812">Transmembrane</keyword>
<dbReference type="InterPro" id="IPR005702">
    <property type="entry name" value="Wzc-like_C"/>
</dbReference>
<evidence type="ECO:0000256" key="13">
    <source>
        <dbReference type="ARBA" id="ARBA00053015"/>
    </source>
</evidence>
<evidence type="ECO:0000256" key="15">
    <source>
        <dbReference type="SAM" id="Phobius"/>
    </source>
</evidence>
<keyword evidence="3" id="KW-1003">Cell membrane</keyword>
<evidence type="ECO:0000259" key="18">
    <source>
        <dbReference type="Pfam" id="PF13807"/>
    </source>
</evidence>
<feature type="transmembrane region" description="Helical" evidence="15">
    <location>
        <begin position="31"/>
        <end position="52"/>
    </location>
</feature>
<evidence type="ECO:0000256" key="1">
    <source>
        <dbReference type="ARBA" id="ARBA00004429"/>
    </source>
</evidence>
<evidence type="ECO:0000256" key="11">
    <source>
        <dbReference type="ARBA" id="ARBA00023136"/>
    </source>
</evidence>
<organism evidence="19 20">
    <name type="scientific">Zhongshania aliphaticivorans</name>
    <dbReference type="NCBI Taxonomy" id="1470434"/>
    <lineage>
        <taxon>Bacteria</taxon>
        <taxon>Pseudomonadati</taxon>
        <taxon>Pseudomonadota</taxon>
        <taxon>Gammaproteobacteria</taxon>
        <taxon>Cellvibrionales</taxon>
        <taxon>Spongiibacteraceae</taxon>
        <taxon>Zhongshania</taxon>
    </lineage>
</organism>
<evidence type="ECO:0000313" key="20">
    <source>
        <dbReference type="Proteomes" id="UP000074119"/>
    </source>
</evidence>
<keyword evidence="4" id="KW-0997">Cell inner membrane</keyword>
<comment type="subcellular location">
    <subcellularLocation>
        <location evidence="1">Cell inner membrane</location>
        <topology evidence="1">Multi-pass membrane protein</topology>
    </subcellularLocation>
</comment>
<evidence type="ECO:0000259" key="16">
    <source>
        <dbReference type="Pfam" id="PF02706"/>
    </source>
</evidence>
<evidence type="ECO:0000256" key="6">
    <source>
        <dbReference type="ARBA" id="ARBA00022692"/>
    </source>
</evidence>
<evidence type="ECO:0000256" key="8">
    <source>
        <dbReference type="ARBA" id="ARBA00022777"/>
    </source>
</evidence>
<proteinExistence type="inferred from homology"/>
<dbReference type="KEGG" id="zal:AZF00_01180"/>
<dbReference type="PANTHER" id="PTHR32309">
    <property type="entry name" value="TYROSINE-PROTEIN KINASE"/>
    <property type="match status" value="1"/>
</dbReference>
<dbReference type="RefSeq" id="WP_062382586.1">
    <property type="nucleotide sequence ID" value="NZ_CP014544.1"/>
</dbReference>
<evidence type="ECO:0000256" key="7">
    <source>
        <dbReference type="ARBA" id="ARBA00022741"/>
    </source>
</evidence>
<evidence type="ECO:0008006" key="21">
    <source>
        <dbReference type="Google" id="ProtNLM"/>
    </source>
</evidence>
<dbReference type="Pfam" id="PF13807">
    <property type="entry name" value="GNVR"/>
    <property type="match status" value="1"/>
</dbReference>
<dbReference type="PANTHER" id="PTHR32309:SF32">
    <property type="entry name" value="TYROSINE-PROTEIN KINASE ETK-RELATED"/>
    <property type="match status" value="1"/>
</dbReference>
<gene>
    <name evidence="19" type="ORF">AZF00_01180</name>
</gene>
<evidence type="ECO:0000256" key="14">
    <source>
        <dbReference type="SAM" id="Coils"/>
    </source>
</evidence>
<dbReference type="InterPro" id="IPR003856">
    <property type="entry name" value="LPS_length_determ_N"/>
</dbReference>
<dbReference type="GO" id="GO:0005524">
    <property type="term" value="F:ATP binding"/>
    <property type="evidence" value="ECO:0007669"/>
    <property type="project" value="UniProtKB-KW"/>
</dbReference>
<keyword evidence="9" id="KW-0067">ATP-binding</keyword>
<dbReference type="NCBIfam" id="TIGR01007">
    <property type="entry name" value="eps_fam"/>
    <property type="match status" value="1"/>
</dbReference>
<dbReference type="InterPro" id="IPR025669">
    <property type="entry name" value="AAA_dom"/>
</dbReference>
<evidence type="ECO:0000256" key="3">
    <source>
        <dbReference type="ARBA" id="ARBA00022475"/>
    </source>
</evidence>
<dbReference type="GO" id="GO:0042802">
    <property type="term" value="F:identical protein binding"/>
    <property type="evidence" value="ECO:0007669"/>
    <property type="project" value="UniProtKB-ARBA"/>
</dbReference>
<evidence type="ECO:0000256" key="2">
    <source>
        <dbReference type="ARBA" id="ARBA00008883"/>
    </source>
</evidence>
<evidence type="ECO:0000256" key="12">
    <source>
        <dbReference type="ARBA" id="ARBA00023137"/>
    </source>
</evidence>
<dbReference type="Pfam" id="PF02706">
    <property type="entry name" value="Wzz"/>
    <property type="match status" value="1"/>
</dbReference>
<evidence type="ECO:0000256" key="5">
    <source>
        <dbReference type="ARBA" id="ARBA00022679"/>
    </source>
</evidence>
<evidence type="ECO:0000259" key="17">
    <source>
        <dbReference type="Pfam" id="PF13614"/>
    </source>
</evidence>
<comment type="catalytic activity">
    <reaction evidence="13">
        <text>L-tyrosyl-[protein] + ATP = O-phospho-L-tyrosyl-[protein] + ADP + H(+)</text>
        <dbReference type="Rhea" id="RHEA:10596"/>
        <dbReference type="Rhea" id="RHEA-COMP:10136"/>
        <dbReference type="Rhea" id="RHEA-COMP:20101"/>
        <dbReference type="ChEBI" id="CHEBI:15378"/>
        <dbReference type="ChEBI" id="CHEBI:30616"/>
        <dbReference type="ChEBI" id="CHEBI:46858"/>
        <dbReference type="ChEBI" id="CHEBI:61978"/>
        <dbReference type="ChEBI" id="CHEBI:456216"/>
    </reaction>
</comment>
<dbReference type="FunFam" id="3.40.50.300:FF:000527">
    <property type="entry name" value="Tyrosine-protein kinase etk"/>
    <property type="match status" value="1"/>
</dbReference>
<keyword evidence="14" id="KW-0175">Coiled coil</keyword>
<reference evidence="19 20" key="1">
    <citation type="submission" date="2015-12" db="EMBL/GenBank/DDBJ databases">
        <authorList>
            <person name="Shamseldin A."/>
            <person name="Moawad H."/>
            <person name="Abd El-Rahim W.M."/>
            <person name="Sadowsky M.J."/>
        </authorList>
    </citation>
    <scope>NUCLEOTIDE SEQUENCE [LARGE SCALE GENOMIC DNA]</scope>
    <source>
        <strain evidence="19 20">SM2</strain>
    </source>
</reference>
<feature type="domain" description="AAA" evidence="17">
    <location>
        <begin position="550"/>
        <end position="672"/>
    </location>
</feature>
<accession>A0A127M194</accession>
<evidence type="ECO:0000256" key="9">
    <source>
        <dbReference type="ARBA" id="ARBA00022840"/>
    </source>
</evidence>
<dbReference type="InterPro" id="IPR027417">
    <property type="entry name" value="P-loop_NTPase"/>
</dbReference>
<dbReference type="AlphaFoldDB" id="A0A127M194"/>
<dbReference type="Gene3D" id="3.40.50.300">
    <property type="entry name" value="P-loop containing nucleotide triphosphate hydrolases"/>
    <property type="match status" value="1"/>
</dbReference>
<feature type="coiled-coil region" evidence="14">
    <location>
        <begin position="331"/>
        <end position="379"/>
    </location>
</feature>
<dbReference type="InterPro" id="IPR032807">
    <property type="entry name" value="GNVR"/>
</dbReference>
<keyword evidence="10 15" id="KW-1133">Transmembrane helix</keyword>
<feature type="domain" description="Polysaccharide chain length determinant N-terminal" evidence="16">
    <location>
        <begin position="18"/>
        <end position="107"/>
    </location>
</feature>
<protein>
    <recommendedName>
        <fullName evidence="21">Tyrosine-protein kinase wzc</fullName>
    </recommendedName>
</protein>
<dbReference type="CDD" id="cd05387">
    <property type="entry name" value="BY-kinase"/>
    <property type="match status" value="1"/>
</dbReference>
<keyword evidence="11 15" id="KW-0472">Membrane</keyword>
<feature type="domain" description="Tyrosine-protein kinase G-rich" evidence="18">
    <location>
        <begin position="385"/>
        <end position="466"/>
    </location>
</feature>
<dbReference type="InterPro" id="IPR050445">
    <property type="entry name" value="Bact_polysacc_biosynth/exp"/>
</dbReference>
<dbReference type="Proteomes" id="UP000074119">
    <property type="component" value="Chromosome"/>
</dbReference>
<keyword evidence="5" id="KW-0808">Transferase</keyword>
<dbReference type="GO" id="GO:0005886">
    <property type="term" value="C:plasma membrane"/>
    <property type="evidence" value="ECO:0007669"/>
    <property type="project" value="UniProtKB-SubCell"/>
</dbReference>
<feature type="transmembrane region" description="Helical" evidence="15">
    <location>
        <begin position="444"/>
        <end position="464"/>
    </location>
</feature>
<dbReference type="GO" id="GO:0004713">
    <property type="term" value="F:protein tyrosine kinase activity"/>
    <property type="evidence" value="ECO:0007669"/>
    <property type="project" value="UniProtKB-KW"/>
</dbReference>
<dbReference type="EMBL" id="CP014544">
    <property type="protein sequence ID" value="AMO66996.1"/>
    <property type="molecule type" value="Genomic_DNA"/>
</dbReference>
<comment type="similarity">
    <text evidence="2">Belongs to the etk/wzc family.</text>
</comment>
<sequence>MNSYSVDNGTAQGVEQSEIDMSSLIEKLAHYRVMLVLSIIAALGVGVFYLWVTPPVYQANVIIQVESKKSLIPGMDEVTKALVASSETSTEIEIMRSRTIVEEAIERLSLDLRAVPKYFPVVGEALARGYPSSSSVSQAPLGLVSYGWGGELIDFNVFRVPEFRKGREHILRYLGEGRYELYDSDDQLVLTGSIDEQKNIAGYSVHVNSIRARAGTEFLVSRQHRLDAILYYQSLLNATEVGLDTGIIELTTEHQDPNVALQFLDIVAKSFIRRNVDRHSEEASKSLAFLKSQLPQITAELEKYEAAFNLYKVEVGSVDISLETGALLDQIVGIESELAKLRIEKIELERKFNHGHPSFDTLQQKINALQSNKAELNSKVASLPETQQELFSLRRNLDVSTEIYTQMLNNIQELDIVRAGTVGNVRVIDPPIVNSKAPVKPKKVLVLLVAGCVGMVLGLALIVVRESLRRGVMTVADLEEVGLPVYASIPLSDQQEKLNIVGKSRRGAARKEKEYGLLLAAANPADIAIESLRSLRTSLHFAMLEADNNIIMISGPSPGVGKSFVSGNLAAVIAQTGRKVLVVDADMRRGHMHKMLGVQLESGLSEVLSGQMELNAAIKPTIVDGLYVLTRGTAPPNPSELLMSKGGEDLFSTIGADFDLVIVDTPPVMAVTDATIVGQYCGATMLVTRFCVSLQKEVEVTHKRLLQNGIAVKGVVLNAVERPATSYAYGYGYSHYNYNYYGKRES</sequence>
<evidence type="ECO:0000256" key="10">
    <source>
        <dbReference type="ARBA" id="ARBA00022989"/>
    </source>
</evidence>
<keyword evidence="12" id="KW-0829">Tyrosine-protein kinase</keyword>
<keyword evidence="7" id="KW-0547">Nucleotide-binding</keyword>
<evidence type="ECO:0000256" key="4">
    <source>
        <dbReference type="ARBA" id="ARBA00022519"/>
    </source>
</evidence>
<keyword evidence="8" id="KW-0418">Kinase</keyword>
<dbReference type="Pfam" id="PF13614">
    <property type="entry name" value="AAA_31"/>
    <property type="match status" value="1"/>
</dbReference>
<dbReference type="Pfam" id="PF23607">
    <property type="entry name" value="WZC_N"/>
    <property type="match status" value="1"/>
</dbReference>